<feature type="region of interest" description="Disordered" evidence="3">
    <location>
        <begin position="1"/>
        <end position="30"/>
    </location>
</feature>
<reference evidence="6 7" key="1">
    <citation type="submission" date="2020-05" db="EMBL/GenBank/DDBJ databases">
        <title>Electrophorus electricus (electric eel) genome, fEleEle1, primary haplotype.</title>
        <authorList>
            <person name="Myers G."/>
            <person name="Meyer A."/>
            <person name="Fedrigo O."/>
            <person name="Formenti G."/>
            <person name="Rhie A."/>
            <person name="Tracey A."/>
            <person name="Sims Y."/>
            <person name="Jarvis E.D."/>
        </authorList>
    </citation>
    <scope>NUCLEOTIDE SEQUENCE [LARGE SCALE GENOMIC DNA]</scope>
</reference>
<name>A0AAY5EC72_ELEEL</name>
<dbReference type="GO" id="GO:0005923">
    <property type="term" value="C:bicellular tight junction"/>
    <property type="evidence" value="ECO:0007669"/>
    <property type="project" value="TreeGrafter"/>
</dbReference>
<accession>A0AAY5EC72</accession>
<dbReference type="InterPro" id="IPR031176">
    <property type="entry name" value="ELL/occludin"/>
</dbReference>
<dbReference type="PANTHER" id="PTHR23288">
    <property type="entry name" value="OCCLUDIN AND RNA POLYMERASE II ELONGATION FACTOR ELL"/>
    <property type="match status" value="1"/>
</dbReference>
<dbReference type="InterPro" id="IPR010844">
    <property type="entry name" value="Occludin_ELL"/>
</dbReference>
<dbReference type="Gene3D" id="6.10.140.340">
    <property type="match status" value="1"/>
</dbReference>
<proteinExistence type="inferred from homology"/>
<dbReference type="GO" id="GO:0070830">
    <property type="term" value="P:bicellular tight junction assembly"/>
    <property type="evidence" value="ECO:0007669"/>
    <property type="project" value="TreeGrafter"/>
</dbReference>
<evidence type="ECO:0000313" key="7">
    <source>
        <dbReference type="Proteomes" id="UP000314983"/>
    </source>
</evidence>
<dbReference type="Proteomes" id="UP000314983">
    <property type="component" value="Chromosome 17"/>
</dbReference>
<dbReference type="AlphaFoldDB" id="A0AAY5EC72"/>
<keyword evidence="7" id="KW-1185">Reference proteome</keyword>
<feature type="compositionally biased region" description="Polar residues" evidence="3">
    <location>
        <begin position="100"/>
        <end position="119"/>
    </location>
</feature>
<evidence type="ECO:0000313" key="6">
    <source>
        <dbReference type="Ensembl" id="ENSEEEP00000054520.1"/>
    </source>
</evidence>
<dbReference type="Ensembl" id="ENSEEET00000056508.1">
    <property type="protein sequence ID" value="ENSEEEP00000054520.1"/>
    <property type="gene ID" value="ENSEEEG00000021164.2"/>
</dbReference>
<dbReference type="SUPFAM" id="SSF144292">
    <property type="entry name" value="occludin/ELL-like"/>
    <property type="match status" value="1"/>
</dbReference>
<dbReference type="Pfam" id="PF07303">
    <property type="entry name" value="Occludin_ELL"/>
    <property type="match status" value="1"/>
</dbReference>
<gene>
    <name evidence="6" type="primary">marveld2a</name>
</gene>
<dbReference type="GeneTree" id="ENSGT00940000155771"/>
<evidence type="ECO:0000259" key="5">
    <source>
        <dbReference type="PROSITE" id="PS51980"/>
    </source>
</evidence>
<evidence type="ECO:0000256" key="4">
    <source>
        <dbReference type="SAM" id="Phobius"/>
    </source>
</evidence>
<evidence type="ECO:0000256" key="2">
    <source>
        <dbReference type="PROSITE-ProRule" id="PRU01324"/>
    </source>
</evidence>
<dbReference type="PANTHER" id="PTHR23288:SF3">
    <property type="entry name" value="MARVEL DOMAIN-CONTAINING PROTEIN 2"/>
    <property type="match status" value="1"/>
</dbReference>
<evidence type="ECO:0000256" key="1">
    <source>
        <dbReference type="ARBA" id="ARBA00009171"/>
    </source>
</evidence>
<evidence type="ECO:0000256" key="3">
    <source>
        <dbReference type="SAM" id="MobiDB-lite"/>
    </source>
</evidence>
<keyword evidence="4" id="KW-0812">Transmembrane</keyword>
<keyword evidence="4" id="KW-0472">Membrane</keyword>
<dbReference type="GO" id="GO:0016324">
    <property type="term" value="C:apical plasma membrane"/>
    <property type="evidence" value="ECO:0007669"/>
    <property type="project" value="TreeGrafter"/>
</dbReference>
<dbReference type="PROSITE" id="PS51980">
    <property type="entry name" value="OCEL"/>
    <property type="match status" value="1"/>
</dbReference>
<feature type="region of interest" description="Disordered" evidence="3">
    <location>
        <begin position="100"/>
        <end position="123"/>
    </location>
</feature>
<organism evidence="6 7">
    <name type="scientific">Electrophorus electricus</name>
    <name type="common">Electric eel</name>
    <name type="synonym">Gymnotus electricus</name>
    <dbReference type="NCBI Taxonomy" id="8005"/>
    <lineage>
        <taxon>Eukaryota</taxon>
        <taxon>Metazoa</taxon>
        <taxon>Chordata</taxon>
        <taxon>Craniata</taxon>
        <taxon>Vertebrata</taxon>
        <taxon>Euteleostomi</taxon>
        <taxon>Actinopterygii</taxon>
        <taxon>Neopterygii</taxon>
        <taxon>Teleostei</taxon>
        <taxon>Ostariophysi</taxon>
        <taxon>Gymnotiformes</taxon>
        <taxon>Gymnotoidei</taxon>
        <taxon>Gymnotidae</taxon>
        <taxon>Electrophorus</taxon>
    </lineage>
</organism>
<feature type="region of interest" description="Disordered" evidence="3">
    <location>
        <begin position="45"/>
        <end position="79"/>
    </location>
</feature>
<reference evidence="6" key="3">
    <citation type="submission" date="2025-09" db="UniProtKB">
        <authorList>
            <consortium name="Ensembl"/>
        </authorList>
    </citation>
    <scope>IDENTIFICATION</scope>
</reference>
<comment type="similarity">
    <text evidence="1 2">Belongs to the ELL/occludin family.</text>
</comment>
<reference evidence="6" key="2">
    <citation type="submission" date="2025-08" db="UniProtKB">
        <authorList>
            <consortium name="Ensembl"/>
        </authorList>
    </citation>
    <scope>IDENTIFICATION</scope>
</reference>
<sequence>MSFGGDSSGRFERVRNAPHWTDIPPGPLQRSEAFPVLTRQWSSELALSADPLPPPPLPDEPAVGPEFDPSGSENSDESAVDIKPVHRFIPDSWKNFFRGSNRSSKSSMPVSNNCNSTTEGVRCSPPHSPLPLDHYGSPGGSYNSRKEREAMLSGDHFDLADGRTVHTTALTYSERVEEYHQRYAYMKSWAGLLRILGCVELLLGAAVFACVCAYVHKDNEWYNMFGYSQPQMYGGYGGGAIVCLKLWRHEATRRYREKYGQEVKLSSLLCICKMCSVMSGPRISEPHLHSVDSLPHNTHAAAPTVSNSKPVKGHIPSGYIPKPVIVPDYLSKYPAIRTDEERDQYKAVFNDQYSEYKELHTELQVALRKFQEMDSLMRSLPKNPSSQMVCYYIILFIFFIKKKQTLFLNKKQRCEYLKSKLAHIKLRIQDYDKVMAWNDGYG</sequence>
<feature type="domain" description="OCEL" evidence="5">
    <location>
        <begin position="327"/>
        <end position="436"/>
    </location>
</feature>
<keyword evidence="4" id="KW-1133">Transmembrane helix</keyword>
<protein>
    <recommendedName>
        <fullName evidence="5">OCEL domain-containing protein</fullName>
    </recommendedName>
</protein>
<feature type="transmembrane region" description="Helical" evidence="4">
    <location>
        <begin position="384"/>
        <end position="400"/>
    </location>
</feature>
<dbReference type="GO" id="GO:0031410">
    <property type="term" value="C:cytoplasmic vesicle"/>
    <property type="evidence" value="ECO:0007669"/>
    <property type="project" value="TreeGrafter"/>
</dbReference>